<name>A0A645ICZ3_9ZZZZ</name>
<protein>
    <recommendedName>
        <fullName evidence="1">YqbQ/XkdQ domain-containing protein</fullName>
    </recommendedName>
</protein>
<evidence type="ECO:0000313" key="2">
    <source>
        <dbReference type="EMBL" id="MPN46164.1"/>
    </source>
</evidence>
<comment type="caution">
    <text evidence="2">The sequence shown here is derived from an EMBL/GenBank/DDBJ whole genome shotgun (WGS) entry which is preliminary data.</text>
</comment>
<dbReference type="Pfam" id="PF24032">
    <property type="entry name" value="YQBQ"/>
    <property type="match status" value="1"/>
</dbReference>
<sequence length="49" mass="5414">MRAGSSINVSLNLGDIIVNQYFICEAVTHSFKADMHLMDVTLRGADFIV</sequence>
<reference evidence="2" key="1">
    <citation type="submission" date="2019-08" db="EMBL/GenBank/DDBJ databases">
        <authorList>
            <person name="Kucharzyk K."/>
            <person name="Murdoch R.W."/>
            <person name="Higgins S."/>
            <person name="Loffler F."/>
        </authorList>
    </citation>
    <scope>NUCLEOTIDE SEQUENCE</scope>
</reference>
<dbReference type="EMBL" id="VSSQ01106612">
    <property type="protein sequence ID" value="MPN46164.1"/>
    <property type="molecule type" value="Genomic_DNA"/>
</dbReference>
<dbReference type="InterPro" id="IPR056937">
    <property type="entry name" value="YqbQ/XkdQ"/>
</dbReference>
<feature type="domain" description="YqbQ/XkdQ" evidence="1">
    <location>
        <begin position="1"/>
        <end position="43"/>
    </location>
</feature>
<proteinExistence type="predicted"/>
<accession>A0A645ICZ3</accession>
<gene>
    <name evidence="2" type="ORF">SDC9_193747</name>
</gene>
<dbReference type="AlphaFoldDB" id="A0A645ICZ3"/>
<evidence type="ECO:0000259" key="1">
    <source>
        <dbReference type="Pfam" id="PF24032"/>
    </source>
</evidence>
<organism evidence="2">
    <name type="scientific">bioreactor metagenome</name>
    <dbReference type="NCBI Taxonomy" id="1076179"/>
    <lineage>
        <taxon>unclassified sequences</taxon>
        <taxon>metagenomes</taxon>
        <taxon>ecological metagenomes</taxon>
    </lineage>
</organism>